<proteinExistence type="predicted"/>
<dbReference type="RefSeq" id="WP_111145856.1">
    <property type="nucleotide sequence ID" value="NZ_QKRB01000036.1"/>
</dbReference>
<dbReference type="Proteomes" id="UP000249522">
    <property type="component" value="Unassembled WGS sequence"/>
</dbReference>
<organism evidence="2 3">
    <name type="scientific">Paenibacillus sambharensis</name>
    <dbReference type="NCBI Taxonomy" id="1803190"/>
    <lineage>
        <taxon>Bacteria</taxon>
        <taxon>Bacillati</taxon>
        <taxon>Bacillota</taxon>
        <taxon>Bacilli</taxon>
        <taxon>Bacillales</taxon>
        <taxon>Paenibacillaceae</taxon>
        <taxon>Paenibacillus</taxon>
    </lineage>
</organism>
<protein>
    <submittedName>
        <fullName evidence="2">Uncharacterized protein</fullName>
    </submittedName>
</protein>
<name>A0A2W1LPR2_9BACL</name>
<dbReference type="AlphaFoldDB" id="A0A2W1LPR2"/>
<evidence type="ECO:0000313" key="3">
    <source>
        <dbReference type="Proteomes" id="UP000249522"/>
    </source>
</evidence>
<dbReference type="OrthoDB" id="2626088at2"/>
<reference evidence="2 3" key="1">
    <citation type="submission" date="2018-06" db="EMBL/GenBank/DDBJ databases">
        <title>Paenibacillus imtechensis sp. nov.</title>
        <authorList>
            <person name="Pinnaka A.K."/>
            <person name="Singh H."/>
            <person name="Kaur M."/>
        </authorList>
    </citation>
    <scope>NUCLEOTIDE SEQUENCE [LARGE SCALE GENOMIC DNA]</scope>
    <source>
        <strain evidence="2 3">SMB1</strain>
    </source>
</reference>
<feature type="region of interest" description="Disordered" evidence="1">
    <location>
        <begin position="1"/>
        <end position="31"/>
    </location>
</feature>
<evidence type="ECO:0000256" key="1">
    <source>
        <dbReference type="SAM" id="MobiDB-lite"/>
    </source>
</evidence>
<accession>A0A2W1LPR2</accession>
<comment type="caution">
    <text evidence="2">The sequence shown here is derived from an EMBL/GenBank/DDBJ whole genome shotgun (WGS) entry which is preliminary data.</text>
</comment>
<dbReference type="EMBL" id="QKRB01000036">
    <property type="protein sequence ID" value="PZD96845.1"/>
    <property type="molecule type" value="Genomic_DNA"/>
</dbReference>
<evidence type="ECO:0000313" key="2">
    <source>
        <dbReference type="EMBL" id="PZD96845.1"/>
    </source>
</evidence>
<keyword evidence="3" id="KW-1185">Reference proteome</keyword>
<gene>
    <name evidence="2" type="ORF">DNH61_06510</name>
</gene>
<sequence>MTKPKRNIGSRTNGLEVDSDVNTDPNREQQLDDSFEAWYENISDQVKQKADLANVPQANVFDSAVNLEEDPS</sequence>